<keyword evidence="1 5" id="KW-0489">Methyltransferase</keyword>
<evidence type="ECO:0000313" key="5">
    <source>
        <dbReference type="EMBL" id="TCO62988.1"/>
    </source>
</evidence>
<accession>A0A4R2JZW2</accession>
<protein>
    <submittedName>
        <fullName evidence="5">UbiE/COQ5 methyltransferase-like protein</fullName>
    </submittedName>
</protein>
<proteinExistence type="predicted"/>
<dbReference type="InterPro" id="IPR013217">
    <property type="entry name" value="Methyltransf_12"/>
</dbReference>
<dbReference type="GO" id="GO:0032259">
    <property type="term" value="P:methylation"/>
    <property type="evidence" value="ECO:0007669"/>
    <property type="project" value="UniProtKB-KW"/>
</dbReference>
<dbReference type="Proteomes" id="UP000295680">
    <property type="component" value="Unassembled WGS sequence"/>
</dbReference>
<sequence length="290" mass="30746">MGTHTHDDYDWVSKIAYMRRGAAIHTAWQRDIADRLVGMLRPGATVIDVGSGAGGMAAQFALALGAQSGGHVVLVDAVPELLTAAGELVRATSDGKINVTTVLADAAGTTLAELVPAADLVWASFVVHHLRDQQEGITNLTRVVAPGGWLALTEGGLGTQCVPWDLGVGAPGLIDRIQAARKQWFAQMRADIPGSTRLTVGWTKALSNAGLSDITSFTSVVDYPPPVTDDVRAAIVDWFTHITSVAMDHLATDDQQAVNRLLDPADTAYIGSRDDVFYLAADTVNLGRRP</sequence>
<dbReference type="AlphaFoldDB" id="A0A4R2JZW2"/>
<evidence type="ECO:0000259" key="4">
    <source>
        <dbReference type="Pfam" id="PF08242"/>
    </source>
</evidence>
<dbReference type="GO" id="GO:0008168">
    <property type="term" value="F:methyltransferase activity"/>
    <property type="evidence" value="ECO:0007669"/>
    <property type="project" value="UniProtKB-KW"/>
</dbReference>
<feature type="domain" description="Methyltransferase type 12" evidence="4">
    <location>
        <begin position="47"/>
        <end position="150"/>
    </location>
</feature>
<keyword evidence="3" id="KW-0949">S-adenosyl-L-methionine</keyword>
<evidence type="ECO:0000256" key="1">
    <source>
        <dbReference type="ARBA" id="ARBA00022603"/>
    </source>
</evidence>
<evidence type="ECO:0000256" key="3">
    <source>
        <dbReference type="ARBA" id="ARBA00022691"/>
    </source>
</evidence>
<gene>
    <name evidence="5" type="ORF">EV192_1021132</name>
</gene>
<name>A0A4R2JZW2_9PSEU</name>
<reference evidence="5 6" key="1">
    <citation type="submission" date="2019-03" db="EMBL/GenBank/DDBJ databases">
        <title>Genomic Encyclopedia of Type Strains, Phase IV (KMG-IV): sequencing the most valuable type-strain genomes for metagenomic binning, comparative biology and taxonomic classification.</title>
        <authorList>
            <person name="Goeker M."/>
        </authorList>
    </citation>
    <scope>NUCLEOTIDE SEQUENCE [LARGE SCALE GENOMIC DNA]</scope>
    <source>
        <strain evidence="5 6">DSM 45934</strain>
    </source>
</reference>
<dbReference type="OrthoDB" id="3382693at2"/>
<organism evidence="5 6">
    <name type="scientific">Actinocrispum wychmicini</name>
    <dbReference type="NCBI Taxonomy" id="1213861"/>
    <lineage>
        <taxon>Bacteria</taxon>
        <taxon>Bacillati</taxon>
        <taxon>Actinomycetota</taxon>
        <taxon>Actinomycetes</taxon>
        <taxon>Pseudonocardiales</taxon>
        <taxon>Pseudonocardiaceae</taxon>
        <taxon>Actinocrispum</taxon>
    </lineage>
</organism>
<dbReference type="Gene3D" id="3.40.50.150">
    <property type="entry name" value="Vaccinia Virus protein VP39"/>
    <property type="match status" value="1"/>
</dbReference>
<evidence type="ECO:0000256" key="2">
    <source>
        <dbReference type="ARBA" id="ARBA00022679"/>
    </source>
</evidence>
<dbReference type="InterPro" id="IPR029063">
    <property type="entry name" value="SAM-dependent_MTases_sf"/>
</dbReference>
<comment type="caution">
    <text evidence="5">The sequence shown here is derived from an EMBL/GenBank/DDBJ whole genome shotgun (WGS) entry which is preliminary data.</text>
</comment>
<dbReference type="CDD" id="cd02440">
    <property type="entry name" value="AdoMet_MTases"/>
    <property type="match status" value="1"/>
</dbReference>
<keyword evidence="6" id="KW-1185">Reference proteome</keyword>
<dbReference type="Pfam" id="PF08242">
    <property type="entry name" value="Methyltransf_12"/>
    <property type="match status" value="1"/>
</dbReference>
<dbReference type="EMBL" id="SLWS01000002">
    <property type="protein sequence ID" value="TCO62988.1"/>
    <property type="molecule type" value="Genomic_DNA"/>
</dbReference>
<keyword evidence="2 5" id="KW-0808">Transferase</keyword>
<dbReference type="RefSeq" id="WP_132115144.1">
    <property type="nucleotide sequence ID" value="NZ_SLWS01000002.1"/>
</dbReference>
<evidence type="ECO:0000313" key="6">
    <source>
        <dbReference type="Proteomes" id="UP000295680"/>
    </source>
</evidence>
<dbReference type="PANTHER" id="PTHR43464:SF19">
    <property type="entry name" value="UBIQUINONE BIOSYNTHESIS O-METHYLTRANSFERASE, MITOCHONDRIAL"/>
    <property type="match status" value="1"/>
</dbReference>
<dbReference type="PANTHER" id="PTHR43464">
    <property type="entry name" value="METHYLTRANSFERASE"/>
    <property type="match status" value="1"/>
</dbReference>
<dbReference type="SUPFAM" id="SSF53335">
    <property type="entry name" value="S-adenosyl-L-methionine-dependent methyltransferases"/>
    <property type="match status" value="1"/>
</dbReference>